<accession>A0ABS7L8C1</accession>
<keyword evidence="2" id="KW-1185">Reference proteome</keyword>
<dbReference type="InterPro" id="IPR041881">
    <property type="entry name" value="PqqD_sf"/>
</dbReference>
<dbReference type="RefSeq" id="WP_221920015.1">
    <property type="nucleotide sequence ID" value="NZ_CP173660.1"/>
</dbReference>
<comment type="caution">
    <text evidence="1">The sequence shown here is derived from an EMBL/GenBank/DDBJ whole genome shotgun (WGS) entry which is preliminary data.</text>
</comment>
<evidence type="ECO:0000313" key="1">
    <source>
        <dbReference type="EMBL" id="MBY0759351.1"/>
    </source>
</evidence>
<evidence type="ECO:0000313" key="2">
    <source>
        <dbReference type="Proteomes" id="UP000779049"/>
    </source>
</evidence>
<dbReference type="Proteomes" id="UP000779049">
    <property type="component" value="Unassembled WGS sequence"/>
</dbReference>
<dbReference type="InterPro" id="IPR008792">
    <property type="entry name" value="PQQD"/>
</dbReference>
<protein>
    <submittedName>
        <fullName evidence="1">PqqD family protein</fullName>
    </submittedName>
</protein>
<proteinExistence type="predicted"/>
<sequence length="95" mass="10835">MRIVKEFIMRTVAGETILVPTGATAEEFNGMLTLTETAKVIWENLEKVDSLDEMVHVLTEQYEVDEKTAKQDTAALISELLRIGFIECTKEDRTW</sequence>
<organism evidence="1 2">
    <name type="scientific">Sellimonas caecigallum</name>
    <dbReference type="NCBI Taxonomy" id="2592333"/>
    <lineage>
        <taxon>Bacteria</taxon>
        <taxon>Bacillati</taxon>
        <taxon>Bacillota</taxon>
        <taxon>Clostridia</taxon>
        <taxon>Lachnospirales</taxon>
        <taxon>Lachnospiraceae</taxon>
        <taxon>Sellimonas</taxon>
    </lineage>
</organism>
<gene>
    <name evidence="1" type="ORF">FLB61_09690</name>
</gene>
<dbReference type="Pfam" id="PF05402">
    <property type="entry name" value="PqqD"/>
    <property type="match status" value="1"/>
</dbReference>
<dbReference type="EMBL" id="VIRV01000014">
    <property type="protein sequence ID" value="MBY0759351.1"/>
    <property type="molecule type" value="Genomic_DNA"/>
</dbReference>
<dbReference type="Gene3D" id="1.10.10.1150">
    <property type="entry name" value="Coenzyme PQQ synthesis protein D (PqqD)"/>
    <property type="match status" value="1"/>
</dbReference>
<reference evidence="1 2" key="1">
    <citation type="journal article" date="2020" name="New Microbes New Infect">
        <title>Sellimonas caecigallum sp. nov., description and genome sequence of a new member of the Sellimonas genus isolated from the cecum of feral chicken.</title>
        <authorList>
            <person name="Wongkuna S."/>
            <person name="Ghimire S."/>
            <person name="Antony L."/>
            <person name="Chankhamhaengdecha S."/>
            <person name="Janvilisri T."/>
            <person name="Scaria J."/>
        </authorList>
    </citation>
    <scope>NUCLEOTIDE SEQUENCE [LARGE SCALE GENOMIC DNA]</scope>
    <source>
        <strain evidence="1 2">SW451</strain>
    </source>
</reference>
<name>A0ABS7L8C1_9FIRM</name>